<name>A0A4Q0XG56_9FLAO</name>
<dbReference type="AlphaFoldDB" id="A0A4Q0XG56"/>
<keyword evidence="3" id="KW-0597">Phosphoprotein</keyword>
<dbReference type="SMART" id="SM00387">
    <property type="entry name" value="HATPase_c"/>
    <property type="match status" value="1"/>
</dbReference>
<evidence type="ECO:0000313" key="5">
    <source>
        <dbReference type="EMBL" id="RXJ50220.1"/>
    </source>
</evidence>
<dbReference type="Gene3D" id="1.10.287.130">
    <property type="match status" value="1"/>
</dbReference>
<dbReference type="OrthoDB" id="9811889at2"/>
<keyword evidence="5" id="KW-0808">Transferase</keyword>
<dbReference type="InterPro" id="IPR003594">
    <property type="entry name" value="HATPase_dom"/>
</dbReference>
<comment type="caution">
    <text evidence="5">The sequence shown here is derived from an EMBL/GenBank/DDBJ whole genome shotgun (WGS) entry which is preliminary data.</text>
</comment>
<dbReference type="InterPro" id="IPR005467">
    <property type="entry name" value="His_kinase_dom"/>
</dbReference>
<dbReference type="CDD" id="cd00082">
    <property type="entry name" value="HisKA"/>
    <property type="match status" value="1"/>
</dbReference>
<dbReference type="Gene3D" id="3.30.450.20">
    <property type="entry name" value="PAS domain"/>
    <property type="match status" value="1"/>
</dbReference>
<dbReference type="SUPFAM" id="SSF47384">
    <property type="entry name" value="Homodimeric domain of signal transducing histidine kinase"/>
    <property type="match status" value="1"/>
</dbReference>
<organism evidence="5 6">
    <name type="scientific">Gelidibacter gilvus</name>
    <dbReference type="NCBI Taxonomy" id="59602"/>
    <lineage>
        <taxon>Bacteria</taxon>
        <taxon>Pseudomonadati</taxon>
        <taxon>Bacteroidota</taxon>
        <taxon>Flavobacteriia</taxon>
        <taxon>Flavobacteriales</taxon>
        <taxon>Flavobacteriaceae</taxon>
        <taxon>Gelidibacter</taxon>
    </lineage>
</organism>
<dbReference type="GO" id="GO:0000155">
    <property type="term" value="F:phosphorelay sensor kinase activity"/>
    <property type="evidence" value="ECO:0007669"/>
    <property type="project" value="InterPro"/>
</dbReference>
<dbReference type="EC" id="2.7.13.3" evidence="2"/>
<evidence type="ECO:0000256" key="3">
    <source>
        <dbReference type="ARBA" id="ARBA00022553"/>
    </source>
</evidence>
<dbReference type="PANTHER" id="PTHR43547:SF2">
    <property type="entry name" value="HYBRID SIGNAL TRANSDUCTION HISTIDINE KINASE C"/>
    <property type="match status" value="1"/>
</dbReference>
<protein>
    <recommendedName>
        <fullName evidence="2">histidine kinase</fullName>
        <ecNumber evidence="2">2.7.13.3</ecNumber>
    </recommendedName>
</protein>
<dbReference type="Gene3D" id="3.30.565.10">
    <property type="entry name" value="Histidine kinase-like ATPase, C-terminal domain"/>
    <property type="match status" value="1"/>
</dbReference>
<dbReference type="InterPro" id="IPR004358">
    <property type="entry name" value="Sig_transdc_His_kin-like_C"/>
</dbReference>
<accession>A0A4Q0XG56</accession>
<dbReference type="PRINTS" id="PR00344">
    <property type="entry name" value="BCTRLSENSOR"/>
</dbReference>
<dbReference type="InterPro" id="IPR036097">
    <property type="entry name" value="HisK_dim/P_sf"/>
</dbReference>
<dbReference type="SUPFAM" id="SSF55874">
    <property type="entry name" value="ATPase domain of HSP90 chaperone/DNA topoisomerase II/histidine kinase"/>
    <property type="match status" value="1"/>
</dbReference>
<dbReference type="InterPro" id="IPR003661">
    <property type="entry name" value="HisK_dim/P_dom"/>
</dbReference>
<proteinExistence type="predicted"/>
<dbReference type="Proteomes" id="UP000289792">
    <property type="component" value="Unassembled WGS sequence"/>
</dbReference>
<dbReference type="InterPro" id="IPR036890">
    <property type="entry name" value="HATPase_C_sf"/>
</dbReference>
<evidence type="ECO:0000259" key="4">
    <source>
        <dbReference type="PROSITE" id="PS50109"/>
    </source>
</evidence>
<evidence type="ECO:0000313" key="6">
    <source>
        <dbReference type="Proteomes" id="UP000289792"/>
    </source>
</evidence>
<keyword evidence="5" id="KW-0418">Kinase</keyword>
<sequence>MYKMFQNFEILNSVSESMAIINREGAILFTNKTWNSFSTENNGNASCTGVNTNYFTVCDNATGQEAEMANTAKTGILRVVENAMNIFEMEYPCHSPNQNRWFILRANKIINHPQLTLLAHIDITNRKQAELQVENNYTQSVMINDRLHTTLYKIVHDIQNPLSGIIGLVGLTKSETDIQVLNEYLELIEEGSHDLSEFVKDTLRHLSTSENVESVDVQNVVSQYLNSIKHLALSKNINIVHTVDQNSEFYSNEIEFRSIFSNLVSNALKYSDDRKAEKTIQIHFSSDTDHGVLTVKDNGIGIKKEELSKIMKRNYQVDGHSKDGVGLGLHMVEKSLFSLGGSIEINSEFGVGTEFIVKIPNRL</sequence>
<keyword evidence="6" id="KW-1185">Reference proteome</keyword>
<dbReference type="PANTHER" id="PTHR43547">
    <property type="entry name" value="TWO-COMPONENT HISTIDINE KINASE"/>
    <property type="match status" value="1"/>
</dbReference>
<evidence type="ECO:0000256" key="1">
    <source>
        <dbReference type="ARBA" id="ARBA00000085"/>
    </source>
</evidence>
<comment type="catalytic activity">
    <reaction evidence="1">
        <text>ATP + protein L-histidine = ADP + protein N-phospho-L-histidine.</text>
        <dbReference type="EC" id="2.7.13.3"/>
    </reaction>
</comment>
<feature type="domain" description="Histidine kinase" evidence="4">
    <location>
        <begin position="153"/>
        <end position="363"/>
    </location>
</feature>
<dbReference type="Pfam" id="PF00512">
    <property type="entry name" value="HisKA"/>
    <property type="match status" value="1"/>
</dbReference>
<dbReference type="EMBL" id="SDDZ01000004">
    <property type="protein sequence ID" value="RXJ50220.1"/>
    <property type="molecule type" value="Genomic_DNA"/>
</dbReference>
<dbReference type="PROSITE" id="PS50109">
    <property type="entry name" value="HIS_KIN"/>
    <property type="match status" value="1"/>
</dbReference>
<dbReference type="Pfam" id="PF02518">
    <property type="entry name" value="HATPase_c"/>
    <property type="match status" value="1"/>
</dbReference>
<gene>
    <name evidence="5" type="ORF">ESZ48_09570</name>
</gene>
<reference evidence="5 6" key="1">
    <citation type="submission" date="2019-01" db="EMBL/GenBank/DDBJ databases">
        <title>Genome sequence of the Antarctic species Gelidibacter gilvus ACAM 158(T).</title>
        <authorList>
            <person name="Bowman J.P."/>
        </authorList>
    </citation>
    <scope>NUCLEOTIDE SEQUENCE [LARGE SCALE GENOMIC DNA]</scope>
    <source>
        <strain evidence="5 6">IC158</strain>
    </source>
</reference>
<evidence type="ECO:0000256" key="2">
    <source>
        <dbReference type="ARBA" id="ARBA00012438"/>
    </source>
</evidence>